<gene>
    <name evidence="2" type="ORF">FD01_GL000356</name>
</gene>
<keyword evidence="3" id="KW-1185">Reference proteome</keyword>
<reference evidence="2 3" key="1">
    <citation type="journal article" date="2015" name="Genome Announc.">
        <title>Expanding the biotechnology potential of lactobacilli through comparative genomics of 213 strains and associated genera.</title>
        <authorList>
            <person name="Sun Z."/>
            <person name="Harris H.M."/>
            <person name="McCann A."/>
            <person name="Guo C."/>
            <person name="Argimon S."/>
            <person name="Zhang W."/>
            <person name="Yang X."/>
            <person name="Jeffery I.B."/>
            <person name="Cooney J.C."/>
            <person name="Kagawa T.F."/>
            <person name="Liu W."/>
            <person name="Song Y."/>
            <person name="Salvetti E."/>
            <person name="Wrobel A."/>
            <person name="Rasinkangas P."/>
            <person name="Parkhill J."/>
            <person name="Rea M.C."/>
            <person name="O'Sullivan O."/>
            <person name="Ritari J."/>
            <person name="Douillard F.P."/>
            <person name="Paul Ross R."/>
            <person name="Yang R."/>
            <person name="Briner A.E."/>
            <person name="Felis G.E."/>
            <person name="de Vos W.M."/>
            <person name="Barrangou R."/>
            <person name="Klaenhammer T.R."/>
            <person name="Caufield P.W."/>
            <person name="Cui Y."/>
            <person name="Zhang H."/>
            <person name="O'Toole P.W."/>
        </authorList>
    </citation>
    <scope>NUCLEOTIDE SEQUENCE [LARGE SCALE GENOMIC DNA]</scope>
    <source>
        <strain evidence="2 3">DSM 13343</strain>
    </source>
</reference>
<protein>
    <recommendedName>
        <fullName evidence="1">N-acetyltransferase domain-containing protein</fullName>
    </recommendedName>
</protein>
<evidence type="ECO:0000313" key="3">
    <source>
        <dbReference type="Proteomes" id="UP000051790"/>
    </source>
</evidence>
<evidence type="ECO:0000313" key="2">
    <source>
        <dbReference type="EMBL" id="KRL47187.1"/>
    </source>
</evidence>
<dbReference type="PANTHER" id="PTHR43792:SF1">
    <property type="entry name" value="N-ACETYLTRANSFERASE DOMAIN-CONTAINING PROTEIN"/>
    <property type="match status" value="1"/>
</dbReference>
<dbReference type="InterPro" id="IPR016181">
    <property type="entry name" value="Acyl_CoA_acyltransferase"/>
</dbReference>
<name>A0A0R1R1G5_9LACO</name>
<comment type="caution">
    <text evidence="2">The sequence shown here is derived from an EMBL/GenBank/DDBJ whole genome shotgun (WGS) entry which is preliminary data.</text>
</comment>
<dbReference type="GO" id="GO:0016747">
    <property type="term" value="F:acyltransferase activity, transferring groups other than amino-acyl groups"/>
    <property type="evidence" value="ECO:0007669"/>
    <property type="project" value="InterPro"/>
</dbReference>
<sequence length="311" mass="36099">MITTLTEVSAQQLDDIMAIWLASNLEAHSFVPARYWQENFAMVKQLMPQAELTVAQVEGKIVGFAGMQDNYLAGIFIDSTYRDRGLGTQLLTQLQSRHPVITLNVFDQNRRAKQFYQRHGFHLTQKQFDEELGVWDWTMTNSPVIYQTERLVVRQLNQSDRSNLARTLQDAQAMYAYAHAFSDDEVDAWLNNQLRRYREDGFGLWAVETKAGEFIGQCGLTIQRWQNQDVVEIGYLLQRDYWHQGYASEAAQGAKRYAFNHLLIPEVWSIIRDNNCASMNVAIRNGMLVRGKIVKHYYDIDMPHFGFSIRR</sequence>
<evidence type="ECO:0000259" key="1">
    <source>
        <dbReference type="PROSITE" id="PS51186"/>
    </source>
</evidence>
<dbReference type="SUPFAM" id="SSF55729">
    <property type="entry name" value="Acyl-CoA N-acyltransferases (Nat)"/>
    <property type="match status" value="2"/>
</dbReference>
<dbReference type="CDD" id="cd04301">
    <property type="entry name" value="NAT_SF"/>
    <property type="match status" value="1"/>
</dbReference>
<dbReference type="Gene3D" id="3.40.630.30">
    <property type="match status" value="2"/>
</dbReference>
<dbReference type="PROSITE" id="PS51186">
    <property type="entry name" value="GNAT"/>
    <property type="match status" value="2"/>
</dbReference>
<feature type="domain" description="N-acetyltransferase" evidence="1">
    <location>
        <begin position="151"/>
        <end position="311"/>
    </location>
</feature>
<dbReference type="Pfam" id="PF13302">
    <property type="entry name" value="Acetyltransf_3"/>
    <property type="match status" value="1"/>
</dbReference>
<proteinExistence type="predicted"/>
<dbReference type="PANTHER" id="PTHR43792">
    <property type="entry name" value="GNAT FAMILY, PUTATIVE (AFU_ORTHOLOGUE AFUA_3G00765)-RELATED-RELATED"/>
    <property type="match status" value="1"/>
</dbReference>
<dbReference type="EMBL" id="AZEU01000102">
    <property type="protein sequence ID" value="KRL47187.1"/>
    <property type="molecule type" value="Genomic_DNA"/>
</dbReference>
<dbReference type="Proteomes" id="UP000051790">
    <property type="component" value="Unassembled WGS sequence"/>
</dbReference>
<dbReference type="OrthoDB" id="9798081at2"/>
<dbReference type="AlphaFoldDB" id="A0A0R1R1G5"/>
<dbReference type="PATRIC" id="fig|1423769.4.peg.384"/>
<feature type="domain" description="N-acetyltransferase" evidence="1">
    <location>
        <begin position="3"/>
        <end position="140"/>
    </location>
</feature>
<dbReference type="InterPro" id="IPR051531">
    <property type="entry name" value="N-acetyltransferase"/>
</dbReference>
<accession>A0A0R1R1G5</accession>
<dbReference type="Pfam" id="PF13673">
    <property type="entry name" value="Acetyltransf_10"/>
    <property type="match status" value="1"/>
</dbReference>
<dbReference type="InterPro" id="IPR000182">
    <property type="entry name" value="GNAT_dom"/>
</dbReference>
<organism evidence="2 3">
    <name type="scientific">Lacticaseibacillus manihotivorans DSM 13343 = JCM 12514</name>
    <dbReference type="NCBI Taxonomy" id="1423769"/>
    <lineage>
        <taxon>Bacteria</taxon>
        <taxon>Bacillati</taxon>
        <taxon>Bacillota</taxon>
        <taxon>Bacilli</taxon>
        <taxon>Lactobacillales</taxon>
        <taxon>Lactobacillaceae</taxon>
        <taxon>Lacticaseibacillus</taxon>
    </lineage>
</organism>